<keyword evidence="6 7" id="KW-0067">ATP-binding</keyword>
<keyword evidence="4 7" id="KW-0547">Nucleotide-binding</keyword>
<evidence type="ECO:0000256" key="4">
    <source>
        <dbReference type="ARBA" id="ARBA00022741"/>
    </source>
</evidence>
<dbReference type="PANTHER" id="PTHR12595:SF0">
    <property type="entry name" value="ADENYLATE KINASE ISOENZYME 6"/>
    <property type="match status" value="1"/>
</dbReference>
<dbReference type="EMBL" id="JADAQX010001064">
    <property type="protein sequence ID" value="KAF8818523.1"/>
    <property type="molecule type" value="Genomic_DNA"/>
</dbReference>
<feature type="coiled-coil region" evidence="8">
    <location>
        <begin position="148"/>
        <end position="175"/>
    </location>
</feature>
<feature type="binding site" evidence="7">
    <location>
        <position position="23"/>
    </location>
    <ligand>
        <name>ATP</name>
        <dbReference type="ChEBI" id="CHEBI:30616"/>
    </ligand>
</feature>
<comment type="caution">
    <text evidence="7">Lacks conserved residue(s) required for the propagation of feature annotation.</text>
</comment>
<evidence type="ECO:0000256" key="1">
    <source>
        <dbReference type="ARBA" id="ARBA00022517"/>
    </source>
</evidence>
<comment type="subcellular location">
    <subcellularLocation>
        <location evidence="7">Cytoplasm</location>
    </subcellularLocation>
    <subcellularLocation>
        <location evidence="7">Nucleus</location>
    </subcellularLocation>
</comment>
<sequence length="186" mass="21486">MSSPLEDRHPNILVTGTPGVGKSSVCREVAEYTGMKYIELSRAIEDNKLYREWDDEMNCSIFDEDLVTDYLEDFLIPGNVIVDFHGCDFLDPLLFDAAFILRTENGILYKRLEQRSYSVEKIQQNIECEIFQVILDEAFETFPEDKIFELQNDTIEQLQENISTIKQSIESVLALNEKRKAEESNA</sequence>
<evidence type="ECO:0000256" key="3">
    <source>
        <dbReference type="ARBA" id="ARBA00022679"/>
    </source>
</evidence>
<proteinExistence type="inferred from homology"/>
<comment type="subunit">
    <text evidence="7">Interacts with small ribosomal subunit protein uS11. Not a structural component of 43S pre-ribosomes, but transiently interacts with them by binding to uS11.</text>
</comment>
<dbReference type="Pfam" id="PF13238">
    <property type="entry name" value="AAA_18"/>
    <property type="match status" value="1"/>
</dbReference>
<keyword evidence="5 7" id="KW-0418">Kinase</keyword>
<reference evidence="9 10" key="1">
    <citation type="journal article" date="2020" name="bioRxiv">
        <title>Metabolic contributions of an alphaproteobacterial endosymbiont in the apicomplexan Cardiosporidium cionae.</title>
        <authorList>
            <person name="Hunter E.S."/>
            <person name="Paight C.J."/>
            <person name="Lane C.E."/>
        </authorList>
    </citation>
    <scope>NUCLEOTIDE SEQUENCE [LARGE SCALE GENOMIC DNA]</scope>
    <source>
        <strain evidence="9">ESH_2018</strain>
    </source>
</reference>
<keyword evidence="3 7" id="KW-0808">Transferase</keyword>
<dbReference type="Proteomes" id="UP000823046">
    <property type="component" value="Unassembled WGS sequence"/>
</dbReference>
<keyword evidence="1 7" id="KW-0690">Ribosome biogenesis</keyword>
<keyword evidence="8" id="KW-0175">Coiled coil</keyword>
<evidence type="ECO:0000256" key="5">
    <source>
        <dbReference type="ARBA" id="ARBA00022777"/>
    </source>
</evidence>
<dbReference type="PANTHER" id="PTHR12595">
    <property type="entry name" value="POS9-ACTIVATING FACTOR FAP7-RELATED"/>
    <property type="match status" value="1"/>
</dbReference>
<name>A0ABQ7J4R9_9APIC</name>
<evidence type="ECO:0000256" key="6">
    <source>
        <dbReference type="ARBA" id="ARBA00022840"/>
    </source>
</evidence>
<evidence type="ECO:0000256" key="7">
    <source>
        <dbReference type="HAMAP-Rule" id="MF_03173"/>
    </source>
</evidence>
<keyword evidence="2 7" id="KW-0698">rRNA processing</keyword>
<feature type="binding site" evidence="7">
    <location>
        <position position="115"/>
    </location>
    <ligand>
        <name>ATP</name>
        <dbReference type="ChEBI" id="CHEBI:30616"/>
    </ligand>
</feature>
<organism evidence="9 10">
    <name type="scientific">Cardiosporidium cionae</name>
    <dbReference type="NCBI Taxonomy" id="476202"/>
    <lineage>
        <taxon>Eukaryota</taxon>
        <taxon>Sar</taxon>
        <taxon>Alveolata</taxon>
        <taxon>Apicomplexa</taxon>
        <taxon>Aconoidasida</taxon>
        <taxon>Nephromycida</taxon>
        <taxon>Cardiosporidium</taxon>
    </lineage>
</organism>
<dbReference type="HAMAP" id="MF_00039">
    <property type="entry name" value="Adenylate_kinase_AK6"/>
    <property type="match status" value="1"/>
</dbReference>
<evidence type="ECO:0000313" key="10">
    <source>
        <dbReference type="Proteomes" id="UP000823046"/>
    </source>
</evidence>
<feature type="binding site" evidence="7">
    <location>
        <position position="24"/>
    </location>
    <ligand>
        <name>ATP</name>
        <dbReference type="ChEBI" id="CHEBI:30616"/>
    </ligand>
</feature>
<dbReference type="Gene3D" id="3.40.50.300">
    <property type="entry name" value="P-loop containing nucleotide triphosphate hydrolases"/>
    <property type="match status" value="1"/>
</dbReference>
<dbReference type="SUPFAM" id="SSF52540">
    <property type="entry name" value="P-loop containing nucleoside triphosphate hydrolases"/>
    <property type="match status" value="1"/>
</dbReference>
<evidence type="ECO:0000256" key="2">
    <source>
        <dbReference type="ARBA" id="ARBA00022552"/>
    </source>
</evidence>
<feature type="binding site" evidence="7">
    <location>
        <position position="19"/>
    </location>
    <ligand>
        <name>ATP</name>
        <dbReference type="ChEBI" id="CHEBI:30616"/>
    </ligand>
</feature>
<evidence type="ECO:0000313" key="9">
    <source>
        <dbReference type="EMBL" id="KAF8818523.1"/>
    </source>
</evidence>
<feature type="region of interest" description="LID" evidence="7">
    <location>
        <begin position="114"/>
        <end position="124"/>
    </location>
</feature>
<dbReference type="InterPro" id="IPR020618">
    <property type="entry name" value="Adenyl_kinase_AK6"/>
</dbReference>
<feature type="binding site" evidence="7">
    <location>
        <position position="22"/>
    </location>
    <ligand>
        <name>ATP</name>
        <dbReference type="ChEBI" id="CHEBI:30616"/>
    </ligand>
</feature>
<comment type="catalytic activity">
    <reaction evidence="7">
        <text>ATP + H2O = ADP + phosphate + H(+)</text>
        <dbReference type="Rhea" id="RHEA:13065"/>
        <dbReference type="ChEBI" id="CHEBI:15377"/>
        <dbReference type="ChEBI" id="CHEBI:15378"/>
        <dbReference type="ChEBI" id="CHEBI:30616"/>
        <dbReference type="ChEBI" id="CHEBI:43474"/>
        <dbReference type="ChEBI" id="CHEBI:456216"/>
    </reaction>
</comment>
<feature type="binding site" evidence="7">
    <location>
        <position position="21"/>
    </location>
    <ligand>
        <name>ATP</name>
        <dbReference type="ChEBI" id="CHEBI:30616"/>
    </ligand>
</feature>
<evidence type="ECO:0000256" key="8">
    <source>
        <dbReference type="SAM" id="Coils"/>
    </source>
</evidence>
<feature type="region of interest" description="NMPbind" evidence="7">
    <location>
        <begin position="39"/>
        <end position="62"/>
    </location>
</feature>
<comment type="catalytic activity">
    <reaction evidence="7">
        <text>AMP + ATP = 2 ADP</text>
        <dbReference type="Rhea" id="RHEA:12973"/>
        <dbReference type="ChEBI" id="CHEBI:30616"/>
        <dbReference type="ChEBI" id="CHEBI:456215"/>
        <dbReference type="ChEBI" id="CHEBI:456216"/>
        <dbReference type="EC" id="2.7.4.3"/>
    </reaction>
</comment>
<comment type="caution">
    <text evidence="9">The sequence shown here is derived from an EMBL/GenBank/DDBJ whole genome shotgun (WGS) entry which is preliminary data.</text>
</comment>
<dbReference type="InterPro" id="IPR027417">
    <property type="entry name" value="P-loop_NTPase"/>
</dbReference>
<keyword evidence="10" id="KW-1185">Reference proteome</keyword>
<keyword evidence="7" id="KW-0963">Cytoplasm</keyword>
<dbReference type="EC" id="2.7.4.3" evidence="7"/>
<gene>
    <name evidence="9" type="ORF">IE077_004332</name>
</gene>
<protein>
    <recommendedName>
        <fullName evidence="7">Adenylate kinase isoenzyme 6 homolog</fullName>
        <shortName evidence="7">AK6</shortName>
        <ecNumber evidence="7">2.7.4.3</ecNumber>
    </recommendedName>
    <alternativeName>
        <fullName evidence="7">Dual activity adenylate kinase/ATPase</fullName>
        <shortName evidence="7">AK/ATPase</shortName>
    </alternativeName>
</protein>
<comment type="function">
    <text evidence="7">Broad-specificity nucleoside monophosphate (NMP) kinase that catalyzes the reversible transfer of the terminal phosphate group between nucleoside triphosphates and monophosphates. Has also ATPase activity. Involved in the late cytoplasmic maturation steps of the 40S ribosomal particles, specifically 18S rRNA maturation. While NMP activity is not required for ribosome maturation, ATPase activity is. Associates transiently with small ribosomal subunit protein uS11. ATP hydrolysis breaks the interaction with uS11. May temporarily remove uS11 from the ribosome to enable a conformational change of the ribosomal RNA that is needed for the final maturation step of the small ribosomal subunit. Its NMP activity may have a role in nuclear energy homeostasis.</text>
</comment>
<keyword evidence="7" id="KW-0539">Nucleus</keyword>
<comment type="similarity">
    <text evidence="7">Belongs to the adenylate kinase family. AK6 subfamily.</text>
</comment>
<accession>A0ABQ7J4R9</accession>